<evidence type="ECO:0000313" key="2">
    <source>
        <dbReference type="EMBL" id="MBL1091519.1"/>
    </source>
</evidence>
<protein>
    <submittedName>
        <fullName evidence="2">Uncharacterized protein</fullName>
    </submittedName>
</protein>
<proteinExistence type="predicted"/>
<sequence>MGPPLGRGLANVRKICGLCVTVAVTIITITVPSAITIALAVGGRGWIRGGGEGGCETRLWGLGRDIRKSAVRLRGVAGLGVRFGGLSFEYGHGAFERFPGDLHPDSGQSF</sequence>
<dbReference type="EMBL" id="JAERRI010000010">
    <property type="protein sequence ID" value="MBL1091519.1"/>
    <property type="molecule type" value="Genomic_DNA"/>
</dbReference>
<comment type="caution">
    <text evidence="2">The sequence shown here is derived from an EMBL/GenBank/DDBJ whole genome shotgun (WGS) entry which is preliminary data.</text>
</comment>
<keyword evidence="1" id="KW-0812">Transmembrane</keyword>
<reference evidence="2 3" key="1">
    <citation type="submission" date="2021-01" db="EMBL/GenBank/DDBJ databases">
        <title>WGS of actinomycetes isolated from Thailand.</title>
        <authorList>
            <person name="Thawai C."/>
        </authorList>
    </citation>
    <scope>NUCLEOTIDE SEQUENCE [LARGE SCALE GENOMIC DNA]</scope>
    <source>
        <strain evidence="2 3">CH9-7</strain>
    </source>
</reference>
<keyword evidence="1" id="KW-0472">Membrane</keyword>
<keyword evidence="3" id="KW-1185">Reference proteome</keyword>
<accession>A0ABS1MUQ9</accession>
<dbReference type="Proteomes" id="UP000629371">
    <property type="component" value="Unassembled WGS sequence"/>
</dbReference>
<organism evidence="2 3">
    <name type="scientific">Streptomyces siderophoricus</name>
    <dbReference type="NCBI Taxonomy" id="2802281"/>
    <lineage>
        <taxon>Bacteria</taxon>
        <taxon>Bacillati</taxon>
        <taxon>Actinomycetota</taxon>
        <taxon>Actinomycetes</taxon>
        <taxon>Kitasatosporales</taxon>
        <taxon>Streptomycetaceae</taxon>
        <taxon>Streptomyces</taxon>
    </lineage>
</organism>
<dbReference type="RefSeq" id="WP_201806092.1">
    <property type="nucleotide sequence ID" value="NZ_JAERRI010000010.1"/>
</dbReference>
<name>A0ABS1MUQ9_9ACTN</name>
<keyword evidence="1" id="KW-1133">Transmembrane helix</keyword>
<feature type="transmembrane region" description="Helical" evidence="1">
    <location>
        <begin position="20"/>
        <end position="41"/>
    </location>
</feature>
<evidence type="ECO:0000256" key="1">
    <source>
        <dbReference type="SAM" id="Phobius"/>
    </source>
</evidence>
<gene>
    <name evidence="2" type="ORF">JK360_19325</name>
</gene>
<evidence type="ECO:0000313" key="3">
    <source>
        <dbReference type="Proteomes" id="UP000629371"/>
    </source>
</evidence>